<sequence>MAQAWSTPVTDPVIDWLLASDPAIRWQVMRDLLDAPDSLWNAERAKVETEGWGARLLSHQDDDGQWAAGAFIPAGFDAHEWTEHGQPWTATCFSLSQLREFGLDPSSDRARRTVDLIGANSRWDEGGQPYWQGEVEECINGRTVADGAYFGVDVSRIVDRLVGEAQADGGWNCERANGSLRSSFATTINVLEGLLAFERATGGTPQSKAARRAGEDYLLKRHLFRRLSTGKAADERFLCLCHPSRWRYDILRALDYFRAATLLCGAAPDPRLSEAIGHLRSRRLENGAWPLDWRPAGGVWFDVDDGVDAPSRWVTLKAMRVLKWWDAHLP</sequence>
<accession>A0A9Q8Y4L2</accession>
<dbReference type="RefSeq" id="WP_090298463.1">
    <property type="nucleotide sequence ID" value="NZ_CP098807.1"/>
</dbReference>
<proteinExistence type="predicted"/>
<organism evidence="1 2">
    <name type="scientific">Ensifer adhaerens</name>
    <name type="common">Sinorhizobium morelense</name>
    <dbReference type="NCBI Taxonomy" id="106592"/>
    <lineage>
        <taxon>Bacteria</taxon>
        <taxon>Pseudomonadati</taxon>
        <taxon>Pseudomonadota</taxon>
        <taxon>Alphaproteobacteria</taxon>
        <taxon>Hyphomicrobiales</taxon>
        <taxon>Rhizobiaceae</taxon>
        <taxon>Sinorhizobium/Ensifer group</taxon>
        <taxon>Ensifer</taxon>
    </lineage>
</organism>
<dbReference type="OrthoDB" id="370326at2"/>
<reference evidence="1" key="1">
    <citation type="submission" date="2022-06" db="EMBL/GenBank/DDBJ databases">
        <title>Physiological and biochemical characterization and genomic elucidation of a strain of the genus Ensifer adhaerens M8 that combines arsenic oxidation and chromium reduction.</title>
        <authorList>
            <person name="Li X."/>
            <person name="Yu c."/>
        </authorList>
    </citation>
    <scope>NUCLEOTIDE SEQUENCE</scope>
    <source>
        <strain evidence="1">M8</strain>
    </source>
</reference>
<dbReference type="EMBL" id="CP098807">
    <property type="protein sequence ID" value="USJ22110.1"/>
    <property type="molecule type" value="Genomic_DNA"/>
</dbReference>
<name>A0A9Q8Y4L2_ENSAD</name>
<gene>
    <name evidence="1" type="ORF">NE863_12375</name>
</gene>
<dbReference type="AlphaFoldDB" id="A0A9Q8Y4L2"/>
<evidence type="ECO:0000313" key="1">
    <source>
        <dbReference type="EMBL" id="USJ22110.1"/>
    </source>
</evidence>
<dbReference type="SUPFAM" id="SSF48239">
    <property type="entry name" value="Terpenoid cyclases/Protein prenyltransferases"/>
    <property type="match status" value="1"/>
</dbReference>
<dbReference type="Gene3D" id="1.50.10.20">
    <property type="match status" value="1"/>
</dbReference>
<protein>
    <submittedName>
        <fullName evidence="1">Squalene cyclase</fullName>
    </submittedName>
</protein>
<evidence type="ECO:0000313" key="2">
    <source>
        <dbReference type="Proteomes" id="UP001055460"/>
    </source>
</evidence>
<dbReference type="InterPro" id="IPR008930">
    <property type="entry name" value="Terpenoid_cyclase/PrenylTrfase"/>
</dbReference>
<dbReference type="Proteomes" id="UP001055460">
    <property type="component" value="Chromosome"/>
</dbReference>